<dbReference type="EMBL" id="FOIB01000002">
    <property type="protein sequence ID" value="SET52594.1"/>
    <property type="molecule type" value="Genomic_DNA"/>
</dbReference>
<comment type="caution">
    <text evidence="2">The sequence shown here is derived from an EMBL/GenBank/DDBJ whole genome shotgun (WGS) entry which is preliminary data.</text>
</comment>
<dbReference type="AlphaFoldDB" id="A0A511SWM5"/>
<evidence type="ECO:0000256" key="1">
    <source>
        <dbReference type="SAM" id="MobiDB-lite"/>
    </source>
</evidence>
<dbReference type="Proteomes" id="UP000321514">
    <property type="component" value="Unassembled WGS sequence"/>
</dbReference>
<feature type="compositionally biased region" description="Basic and acidic residues" evidence="1">
    <location>
        <begin position="171"/>
        <end position="182"/>
    </location>
</feature>
<dbReference type="EMBL" id="BJXR01000015">
    <property type="protein sequence ID" value="GEN06310.1"/>
    <property type="molecule type" value="Genomic_DNA"/>
</dbReference>
<organism evidence="2 5">
    <name type="scientific">Myxococcus fulvus</name>
    <dbReference type="NCBI Taxonomy" id="33"/>
    <lineage>
        <taxon>Bacteria</taxon>
        <taxon>Pseudomonadati</taxon>
        <taxon>Myxococcota</taxon>
        <taxon>Myxococcia</taxon>
        <taxon>Myxococcales</taxon>
        <taxon>Cystobacterineae</taxon>
        <taxon>Myxococcaceae</taxon>
        <taxon>Myxococcus</taxon>
    </lineage>
</organism>
<gene>
    <name evidence="2" type="ORF">MFU01_13470</name>
    <name evidence="3" type="ORF">SAMN05443572_102578</name>
</gene>
<dbReference type="OrthoDB" id="9787613at2"/>
<sequence length="476" mass="52252">MRSLLVALLVTATPQTPAQKAKELSGRKSWEELYLAFSSGDATTVPSEQRAVVSGALVKGCQALLKDDAVMAYSLGERAAVFEESAPALRCLASAARKTEQRAAAEATLVKGVTLFPKDGGFPLELGKLLLEEQDSAGAQAALEKVPPRTREAAEAKKLLQQARQQTLQEDSARAEASRIEKQLGGSPARGSQTRPASAQAGDDSTVVALETRPGMSVRTPRVGYESSVDSLGMRVRANSRFIIKYYNNNRDFSQRADYEGRVTEVLNEAYHFTRDFLGRARESPVEVVLYSAAEFERTFGVTASAEAAGIYMANAIRINNAVELTRSTKATLVHEYVHATVADICGGGNSDAMSSLPYWFNEGVAEYMEWRYQERDEPYPVMTGHLQAAAKQGRAIPLEHIAQVPPMSHRDPQWAYTVSALAAREMFRQQGSHRMLTLIRAVCLEGMPFDEALRTHYGKTSQDLDADIIKSLRKR</sequence>
<dbReference type="Proteomes" id="UP000183760">
    <property type="component" value="Unassembled WGS sequence"/>
</dbReference>
<dbReference type="InterPro" id="IPR011990">
    <property type="entry name" value="TPR-like_helical_dom_sf"/>
</dbReference>
<evidence type="ECO:0000313" key="4">
    <source>
        <dbReference type="Proteomes" id="UP000183760"/>
    </source>
</evidence>
<evidence type="ECO:0000313" key="5">
    <source>
        <dbReference type="Proteomes" id="UP000321514"/>
    </source>
</evidence>
<evidence type="ECO:0000313" key="3">
    <source>
        <dbReference type="EMBL" id="SET52594.1"/>
    </source>
</evidence>
<accession>A0A511SWM5</accession>
<protein>
    <recommendedName>
        <fullName evidence="6">Peptidase MA-like domain-containing protein</fullName>
    </recommendedName>
</protein>
<name>A0A511SWM5_MYXFU</name>
<dbReference type="RefSeq" id="WP_046715750.1">
    <property type="nucleotide sequence ID" value="NZ_BJXR01000015.1"/>
</dbReference>
<proteinExistence type="predicted"/>
<evidence type="ECO:0008006" key="6">
    <source>
        <dbReference type="Google" id="ProtNLM"/>
    </source>
</evidence>
<dbReference type="Gene3D" id="1.25.40.10">
    <property type="entry name" value="Tetratricopeptide repeat domain"/>
    <property type="match status" value="1"/>
</dbReference>
<dbReference type="STRING" id="1334629.MFUL124B02_34155"/>
<reference evidence="3 4" key="1">
    <citation type="submission" date="2016-10" db="EMBL/GenBank/DDBJ databases">
        <authorList>
            <person name="Varghese N."/>
            <person name="Submissions S."/>
        </authorList>
    </citation>
    <scope>NUCLEOTIDE SEQUENCE [LARGE SCALE GENOMIC DNA]</scope>
    <source>
        <strain evidence="3 4">DSM 16525</strain>
    </source>
</reference>
<evidence type="ECO:0000313" key="2">
    <source>
        <dbReference type="EMBL" id="GEN06310.1"/>
    </source>
</evidence>
<keyword evidence="4" id="KW-1185">Reference proteome</keyword>
<feature type="region of interest" description="Disordered" evidence="1">
    <location>
        <begin position="159"/>
        <end position="205"/>
    </location>
</feature>
<reference evidence="2 5" key="2">
    <citation type="submission" date="2019-07" db="EMBL/GenBank/DDBJ databases">
        <title>Whole genome shotgun sequence of Myxococcus fulvus NBRC 100333.</title>
        <authorList>
            <person name="Hosoyama A."/>
            <person name="Uohara A."/>
            <person name="Ohji S."/>
            <person name="Ichikawa N."/>
        </authorList>
    </citation>
    <scope>NUCLEOTIDE SEQUENCE [LARGE SCALE GENOMIC DNA]</scope>
    <source>
        <strain evidence="2 5">NBRC 100333</strain>
    </source>
</reference>